<gene>
    <name evidence="2" type="ORF">GCM10007938_15960</name>
</gene>
<keyword evidence="1" id="KW-0175">Coiled coil</keyword>
<organism evidence="2 3">
    <name type="scientific">Vibrio zhanjiangensis</name>
    <dbReference type="NCBI Taxonomy" id="1046128"/>
    <lineage>
        <taxon>Bacteria</taxon>
        <taxon>Pseudomonadati</taxon>
        <taxon>Pseudomonadota</taxon>
        <taxon>Gammaproteobacteria</taxon>
        <taxon>Vibrionales</taxon>
        <taxon>Vibrionaceae</taxon>
        <taxon>Vibrio</taxon>
    </lineage>
</organism>
<protein>
    <recommendedName>
        <fullName evidence="4">Type III secretion protein</fullName>
    </recommendedName>
</protein>
<reference evidence="3" key="1">
    <citation type="journal article" date="2019" name="Int. J. Syst. Evol. Microbiol.">
        <title>The Global Catalogue of Microorganisms (GCM) 10K type strain sequencing project: providing services to taxonomists for standard genome sequencing and annotation.</title>
        <authorList>
            <consortium name="The Broad Institute Genomics Platform"/>
            <consortium name="The Broad Institute Genome Sequencing Center for Infectious Disease"/>
            <person name="Wu L."/>
            <person name="Ma J."/>
        </authorList>
    </citation>
    <scope>NUCLEOTIDE SEQUENCE [LARGE SCALE GENOMIC DNA]</scope>
    <source>
        <strain evidence="3">NBRC 108723</strain>
    </source>
</reference>
<proteinExistence type="predicted"/>
<dbReference type="Gene3D" id="1.10.287.1700">
    <property type="match status" value="1"/>
</dbReference>
<evidence type="ECO:0000256" key="1">
    <source>
        <dbReference type="SAM" id="Coils"/>
    </source>
</evidence>
<sequence length="157" mass="18356">MDWKILEDIKRKRKDTAAKEMKERLSAYQKSEQDVSEQEAIHTQLLSSLQQISQSPFSDNVPLSKEALNNWQQQVAAAKNKVNESANTIVKLKKTSQEHFSQWETAQSCYQSAHKKYEKCVEIRKEDDKHQFQLELLEADKQLDEFLPKQSQSNMQL</sequence>
<feature type="coiled-coil region" evidence="1">
    <location>
        <begin position="68"/>
        <end position="95"/>
    </location>
</feature>
<evidence type="ECO:0008006" key="4">
    <source>
        <dbReference type="Google" id="ProtNLM"/>
    </source>
</evidence>
<dbReference type="Proteomes" id="UP001157138">
    <property type="component" value="Unassembled WGS sequence"/>
</dbReference>
<dbReference type="RefSeq" id="WP_284191720.1">
    <property type="nucleotide sequence ID" value="NZ_BSPW01000027.1"/>
</dbReference>
<dbReference type="InterPro" id="IPR053716">
    <property type="entry name" value="Flag_assembly_chemotaxis_eff"/>
</dbReference>
<dbReference type="EMBL" id="BSPW01000027">
    <property type="protein sequence ID" value="GLT17818.1"/>
    <property type="molecule type" value="Genomic_DNA"/>
</dbReference>
<evidence type="ECO:0000313" key="3">
    <source>
        <dbReference type="Proteomes" id="UP001157138"/>
    </source>
</evidence>
<keyword evidence="3" id="KW-1185">Reference proteome</keyword>
<accession>A0ABQ6EXB7</accession>
<comment type="caution">
    <text evidence="2">The sequence shown here is derived from an EMBL/GenBank/DDBJ whole genome shotgun (WGS) entry which is preliminary data.</text>
</comment>
<evidence type="ECO:0000313" key="2">
    <source>
        <dbReference type="EMBL" id="GLT17818.1"/>
    </source>
</evidence>
<name>A0ABQ6EXB7_9VIBR</name>